<organism evidence="1 2">
    <name type="scientific">Streptococcus mitis ATCC 6249</name>
    <dbReference type="NCBI Taxonomy" id="864567"/>
    <lineage>
        <taxon>Bacteria</taxon>
        <taxon>Bacillati</taxon>
        <taxon>Bacillota</taxon>
        <taxon>Bacilli</taxon>
        <taxon>Lactobacillales</taxon>
        <taxon>Streptococcaceae</taxon>
        <taxon>Streptococcus</taxon>
        <taxon>Streptococcus mitis group</taxon>
    </lineage>
</organism>
<accession>E0PSU5</accession>
<proteinExistence type="predicted"/>
<dbReference type="HOGENOM" id="CLU_2411954_0_0_9"/>
<protein>
    <submittedName>
        <fullName evidence="1">Bacteriocin-type signal sequence</fullName>
    </submittedName>
</protein>
<dbReference type="Proteomes" id="UP000003823">
    <property type="component" value="Unassembled WGS sequence"/>
</dbReference>
<dbReference type="AlphaFoldDB" id="E0PSU5"/>
<evidence type="ECO:0000313" key="2">
    <source>
        <dbReference type="Proteomes" id="UP000003823"/>
    </source>
</evidence>
<dbReference type="Pfam" id="PF10439">
    <property type="entry name" value="Bacteriocin_IIc"/>
    <property type="match status" value="1"/>
</dbReference>
<dbReference type="EMBL" id="AEEN01000016">
    <property type="protein sequence ID" value="EFM30877.1"/>
    <property type="molecule type" value="Genomic_DNA"/>
</dbReference>
<dbReference type="GO" id="GO:0042742">
    <property type="term" value="P:defense response to bacterium"/>
    <property type="evidence" value="ECO:0007669"/>
    <property type="project" value="InterPro"/>
</dbReference>
<evidence type="ECO:0000313" key="1">
    <source>
        <dbReference type="EMBL" id="EFM30877.1"/>
    </source>
</evidence>
<gene>
    <name evidence="1" type="ORF">HMPREF8571_1612</name>
</gene>
<name>E0PSU5_STRMT</name>
<dbReference type="InterPro" id="IPR019493">
    <property type="entry name" value="Bacteriocin_IIb_lactacin-rel"/>
</dbReference>
<sequence length="92" mass="10258">MQQDKKLKIKKGVFVMNTKMMEQFEIMDTEMLACIEGGDVSGIYRGYAYQDSPFGPYPSILKNSGPFPVSGYCPRGYRDLGYIGAGFHLCGI</sequence>
<comment type="caution">
    <text evidence="1">The sequence shown here is derived from an EMBL/GenBank/DDBJ whole genome shotgun (WGS) entry which is preliminary data.</text>
</comment>
<reference evidence="1 2" key="1">
    <citation type="submission" date="2010-07" db="EMBL/GenBank/DDBJ databases">
        <authorList>
            <person name="Muzny D."/>
            <person name="Qin X."/>
            <person name="Deng J."/>
            <person name="Jiang H."/>
            <person name="Liu Y."/>
            <person name="Qu J."/>
            <person name="Song X.-Z."/>
            <person name="Zhang L."/>
            <person name="Thornton R."/>
            <person name="Coyle M."/>
            <person name="Francisco L."/>
            <person name="Jackson L."/>
            <person name="Javaid M."/>
            <person name="Korchina V."/>
            <person name="Kovar C."/>
            <person name="Mata R."/>
            <person name="Mathew T."/>
            <person name="Ngo R."/>
            <person name="Nguyen L."/>
            <person name="Nguyen N."/>
            <person name="Okwuonu G."/>
            <person name="Ongeri F."/>
            <person name="Pham C."/>
            <person name="Simmons D."/>
            <person name="Wilczek-Boney K."/>
            <person name="Hale W."/>
            <person name="Jakkamsetti A."/>
            <person name="Pham P."/>
            <person name="Ruth R."/>
            <person name="San Lucas F."/>
            <person name="Warren J."/>
            <person name="Zhang J."/>
            <person name="Zhao Z."/>
            <person name="Zhou C."/>
            <person name="Zhu D."/>
            <person name="Lee S."/>
            <person name="Bess C."/>
            <person name="Blankenburg K."/>
            <person name="Forbes L."/>
            <person name="Fu Q."/>
            <person name="Gubbala S."/>
            <person name="Hirani K."/>
            <person name="Jayaseelan J.C."/>
            <person name="Lara F."/>
            <person name="Munidasa M."/>
            <person name="Palculict T."/>
            <person name="Patil S."/>
            <person name="Pu L.-L."/>
            <person name="Saada N."/>
            <person name="Tang L."/>
            <person name="Weissenberger G."/>
            <person name="Zhu Y."/>
            <person name="Hemphill L."/>
            <person name="Shang Y."/>
            <person name="Youmans B."/>
            <person name="Ayvaz T."/>
            <person name="Ross M."/>
            <person name="Santibanez J."/>
            <person name="Aqrawi P."/>
            <person name="Gross S."/>
            <person name="Joshi V."/>
            <person name="Fowler G."/>
            <person name="Nazareth L."/>
            <person name="Reid J."/>
            <person name="Worley K."/>
            <person name="Petrosino J."/>
            <person name="Highlander S."/>
            <person name="Gibbs R."/>
        </authorList>
    </citation>
    <scope>NUCLEOTIDE SEQUENCE [LARGE SCALE GENOMIC DNA]</scope>
    <source>
        <strain evidence="1 2">ATCC 6249</strain>
    </source>
</reference>
<dbReference type="eggNOG" id="ENOG50325EM">
    <property type="taxonomic scope" value="Bacteria"/>
</dbReference>